<dbReference type="OrthoDB" id="10257049at2759"/>
<feature type="domain" description="Enoyl reductase (ER)" evidence="2">
    <location>
        <begin position="63"/>
        <end position="270"/>
    </location>
</feature>
<gene>
    <name evidence="3" type="ORF">GJ744_006311</name>
</gene>
<dbReference type="Gene3D" id="3.90.180.10">
    <property type="entry name" value="Medium-chain alcohol dehydrogenases, catalytic domain"/>
    <property type="match status" value="2"/>
</dbReference>
<protein>
    <recommendedName>
        <fullName evidence="2">Enoyl reductase (ER) domain-containing protein</fullName>
    </recommendedName>
</protein>
<dbReference type="EMBL" id="JAACFV010000029">
    <property type="protein sequence ID" value="KAF7510465.1"/>
    <property type="molecule type" value="Genomic_DNA"/>
</dbReference>
<dbReference type="PANTHER" id="PTHR45348:SF2">
    <property type="entry name" value="ZINC-TYPE ALCOHOL DEHYDROGENASE-LIKE PROTEIN C2E1P3.01"/>
    <property type="match status" value="1"/>
</dbReference>
<dbReference type="InterPro" id="IPR047122">
    <property type="entry name" value="Trans-enoyl_RdTase-like"/>
</dbReference>
<evidence type="ECO:0000256" key="1">
    <source>
        <dbReference type="ARBA" id="ARBA00023002"/>
    </source>
</evidence>
<dbReference type="GO" id="GO:0016651">
    <property type="term" value="F:oxidoreductase activity, acting on NAD(P)H"/>
    <property type="evidence" value="ECO:0007669"/>
    <property type="project" value="InterPro"/>
</dbReference>
<keyword evidence="4" id="KW-1185">Reference proteome</keyword>
<dbReference type="SUPFAM" id="SSF51735">
    <property type="entry name" value="NAD(P)-binding Rossmann-fold domains"/>
    <property type="match status" value="1"/>
</dbReference>
<dbReference type="Gene3D" id="3.40.50.720">
    <property type="entry name" value="NAD(P)-binding Rossmann-like Domain"/>
    <property type="match status" value="2"/>
</dbReference>
<dbReference type="InterPro" id="IPR036291">
    <property type="entry name" value="NAD(P)-bd_dom_sf"/>
</dbReference>
<proteinExistence type="predicted"/>
<evidence type="ECO:0000259" key="2">
    <source>
        <dbReference type="SMART" id="SM00829"/>
    </source>
</evidence>
<evidence type="ECO:0000313" key="3">
    <source>
        <dbReference type="EMBL" id="KAF7510465.1"/>
    </source>
</evidence>
<name>A0A8H7AJX7_9EURO</name>
<dbReference type="InterPro" id="IPR020843">
    <property type="entry name" value="ER"/>
</dbReference>
<dbReference type="Proteomes" id="UP000606974">
    <property type="component" value="Unassembled WGS sequence"/>
</dbReference>
<dbReference type="PANTHER" id="PTHR45348">
    <property type="entry name" value="HYPOTHETICAL OXIDOREDUCTASE (EUROFUNG)"/>
    <property type="match status" value="1"/>
</dbReference>
<keyword evidence="1" id="KW-0560">Oxidoreductase</keyword>
<sequence>MSSIVNEIKHKVSSVIEVTHRPHPPPQVPNELLFEGEIHRTQPNRPFTARPGFFIASYPSIPGSDSAPDYDALPTRDLVPAVNAVELPEGMTFNEASLLRMAVVIAWSGWYTIGLPRDTSYTATDKQGMLVWGGASSIGSAAIQVAKMMGSKVYTTASEKHHEYLNELGASKMFDYREGEKTAKLASATHILEDTPKVEGVEAKFVAAPLDERERTEFFHFVFRVWLKERLEKGEFVPSPRIQVVERGLQSAQKALHILKKGVSGVKLVLEV</sequence>
<comment type="caution">
    <text evidence="3">The sequence shown here is derived from an EMBL/GenBank/DDBJ whole genome shotgun (WGS) entry which is preliminary data.</text>
</comment>
<organism evidence="3 4">
    <name type="scientific">Endocarpon pusillum</name>
    <dbReference type="NCBI Taxonomy" id="364733"/>
    <lineage>
        <taxon>Eukaryota</taxon>
        <taxon>Fungi</taxon>
        <taxon>Dikarya</taxon>
        <taxon>Ascomycota</taxon>
        <taxon>Pezizomycotina</taxon>
        <taxon>Eurotiomycetes</taxon>
        <taxon>Chaetothyriomycetidae</taxon>
        <taxon>Verrucariales</taxon>
        <taxon>Verrucariaceae</taxon>
        <taxon>Endocarpon</taxon>
    </lineage>
</organism>
<dbReference type="AlphaFoldDB" id="A0A8H7AJX7"/>
<evidence type="ECO:0000313" key="4">
    <source>
        <dbReference type="Proteomes" id="UP000606974"/>
    </source>
</evidence>
<accession>A0A8H7AJX7</accession>
<dbReference type="SMART" id="SM00829">
    <property type="entry name" value="PKS_ER"/>
    <property type="match status" value="1"/>
</dbReference>
<reference evidence="3" key="1">
    <citation type="submission" date="2020-02" db="EMBL/GenBank/DDBJ databases">
        <authorList>
            <person name="Palmer J.M."/>
        </authorList>
    </citation>
    <scope>NUCLEOTIDE SEQUENCE</scope>
    <source>
        <strain evidence="3">EPUS1.4</strain>
        <tissue evidence="3">Thallus</tissue>
    </source>
</reference>